<dbReference type="GeneID" id="87710900"/>
<keyword evidence="12 18" id="KW-1133">Transmembrane helix</keyword>
<comment type="function">
    <text evidence="18">Core subunit of the mitochondrial membrane respiratory chain NADH dehydrogenase (Complex I) which catalyzes electron transfer from NADH through the respiratory chain, using ubiquinone as an electron acceptor. Essential for the catalytic activity and assembly of complex I.</text>
</comment>
<organism evidence="20">
    <name type="scientific">Asclepios apicalis</name>
    <dbReference type="NCBI Taxonomy" id="1762889"/>
    <lineage>
        <taxon>Eukaryota</taxon>
        <taxon>Metazoa</taxon>
        <taxon>Ecdysozoa</taxon>
        <taxon>Arthropoda</taxon>
        <taxon>Hexapoda</taxon>
        <taxon>Insecta</taxon>
        <taxon>Pterygota</taxon>
        <taxon>Neoptera</taxon>
        <taxon>Paraneoptera</taxon>
        <taxon>Hemiptera</taxon>
        <taxon>Heteroptera</taxon>
        <taxon>Gerromorpha</taxon>
        <taxon>Gerroidea</taxon>
        <taxon>Gerridae</taxon>
        <taxon>Halobatinae</taxon>
        <taxon>Asclepios</taxon>
    </lineage>
</organism>
<evidence type="ECO:0000256" key="6">
    <source>
        <dbReference type="ARBA" id="ARBA00022448"/>
    </source>
</evidence>
<evidence type="ECO:0000313" key="20">
    <source>
        <dbReference type="EMBL" id="ALQ12073.1"/>
    </source>
</evidence>
<keyword evidence="11 18" id="KW-0249">Electron transport</keyword>
<comment type="caution">
    <text evidence="18">Lacks conserved residue(s) required for the propagation of feature annotation.</text>
</comment>
<keyword evidence="8 18" id="KW-0812">Transmembrane</keyword>
<dbReference type="AlphaFoldDB" id="A0A7R5WZA5"/>
<comment type="similarity">
    <text evidence="3 18">Belongs to the complex I subunit 2 family.</text>
</comment>
<evidence type="ECO:0000256" key="5">
    <source>
        <dbReference type="ARBA" id="ARBA00021008"/>
    </source>
</evidence>
<dbReference type="PANTHER" id="PTHR46552:SF1">
    <property type="entry name" value="NADH-UBIQUINONE OXIDOREDUCTASE CHAIN 2"/>
    <property type="match status" value="1"/>
</dbReference>
<name>A0A7R5WZA5_9HEMI</name>
<keyword evidence="9 18" id="KW-0999">Mitochondrion inner membrane</keyword>
<gene>
    <name evidence="20" type="primary">ND2</name>
</gene>
<keyword evidence="13 18" id="KW-0520">NAD</keyword>
<keyword evidence="14 18" id="KW-0830">Ubiquinone</keyword>
<keyword evidence="10 18" id="KW-1278">Translocase</keyword>
<evidence type="ECO:0000256" key="4">
    <source>
        <dbReference type="ARBA" id="ARBA00012944"/>
    </source>
</evidence>
<dbReference type="GO" id="GO:0005743">
    <property type="term" value="C:mitochondrial inner membrane"/>
    <property type="evidence" value="ECO:0007669"/>
    <property type="project" value="UniProtKB-SubCell"/>
</dbReference>
<dbReference type="GO" id="GO:0008137">
    <property type="term" value="F:NADH dehydrogenase (ubiquinone) activity"/>
    <property type="evidence" value="ECO:0007669"/>
    <property type="project" value="UniProtKB-EC"/>
</dbReference>
<comment type="catalytic activity">
    <reaction evidence="17 18">
        <text>a ubiquinone + NADH + 5 H(+)(in) = a ubiquinol + NAD(+) + 4 H(+)(out)</text>
        <dbReference type="Rhea" id="RHEA:29091"/>
        <dbReference type="Rhea" id="RHEA-COMP:9565"/>
        <dbReference type="Rhea" id="RHEA-COMP:9566"/>
        <dbReference type="ChEBI" id="CHEBI:15378"/>
        <dbReference type="ChEBI" id="CHEBI:16389"/>
        <dbReference type="ChEBI" id="CHEBI:17976"/>
        <dbReference type="ChEBI" id="CHEBI:57540"/>
        <dbReference type="ChEBI" id="CHEBI:57945"/>
        <dbReference type="EC" id="7.1.1.2"/>
    </reaction>
</comment>
<dbReference type="InterPro" id="IPR003917">
    <property type="entry name" value="NADH_UbQ_OxRdtase_chain2"/>
</dbReference>
<keyword evidence="7 18" id="KW-0679">Respiratory chain</keyword>
<feature type="transmembrane region" description="Helical" evidence="18">
    <location>
        <begin position="237"/>
        <end position="260"/>
    </location>
</feature>
<evidence type="ECO:0000256" key="10">
    <source>
        <dbReference type="ARBA" id="ARBA00022967"/>
    </source>
</evidence>
<evidence type="ECO:0000259" key="19">
    <source>
        <dbReference type="Pfam" id="PF00361"/>
    </source>
</evidence>
<evidence type="ECO:0000256" key="8">
    <source>
        <dbReference type="ARBA" id="ARBA00022692"/>
    </source>
</evidence>
<evidence type="ECO:0000256" key="17">
    <source>
        <dbReference type="ARBA" id="ARBA00049551"/>
    </source>
</evidence>
<evidence type="ECO:0000256" key="7">
    <source>
        <dbReference type="ARBA" id="ARBA00022660"/>
    </source>
</evidence>
<dbReference type="PANTHER" id="PTHR46552">
    <property type="entry name" value="NADH-UBIQUINONE OXIDOREDUCTASE CHAIN 2"/>
    <property type="match status" value="1"/>
</dbReference>
<evidence type="ECO:0000256" key="2">
    <source>
        <dbReference type="ARBA" id="ARBA00004448"/>
    </source>
</evidence>
<keyword evidence="16 18" id="KW-0472">Membrane</keyword>
<evidence type="ECO:0000256" key="3">
    <source>
        <dbReference type="ARBA" id="ARBA00007012"/>
    </source>
</evidence>
<accession>A0A7R5WZA5</accession>
<protein>
    <recommendedName>
        <fullName evidence="5 18">NADH-ubiquinone oxidoreductase chain 2</fullName>
        <ecNumber evidence="4 18">7.1.1.2</ecNumber>
    </recommendedName>
</protein>
<keyword evidence="15 18" id="KW-0496">Mitochondrion</keyword>
<dbReference type="InterPro" id="IPR001750">
    <property type="entry name" value="ND/Mrp_TM"/>
</dbReference>
<dbReference type="GO" id="GO:0006120">
    <property type="term" value="P:mitochondrial electron transport, NADH to ubiquinone"/>
    <property type="evidence" value="ECO:0007669"/>
    <property type="project" value="InterPro"/>
</dbReference>
<evidence type="ECO:0000256" key="16">
    <source>
        <dbReference type="ARBA" id="ARBA00023136"/>
    </source>
</evidence>
<evidence type="ECO:0000256" key="14">
    <source>
        <dbReference type="ARBA" id="ARBA00023075"/>
    </source>
</evidence>
<evidence type="ECO:0000256" key="12">
    <source>
        <dbReference type="ARBA" id="ARBA00022989"/>
    </source>
</evidence>
<feature type="transmembrane region" description="Helical" evidence="18">
    <location>
        <begin position="272"/>
        <end position="293"/>
    </location>
</feature>
<geneLocation type="mitochondrion" evidence="20"/>
<evidence type="ECO:0000256" key="1">
    <source>
        <dbReference type="ARBA" id="ARBA00003257"/>
    </source>
</evidence>
<dbReference type="EC" id="7.1.1.2" evidence="4 18"/>
<comment type="function">
    <text evidence="1">Core subunit of the mitochondrial membrane respiratory chain NADH dehydrogenase (Complex I) that is believed to belong to the minimal assembly required for catalysis. Complex I functions in the transfer of electrons from NADH to the respiratory chain. The immediate electron acceptor for the enzyme is believed to be ubiquinone.</text>
</comment>
<feature type="transmembrane region" description="Helical" evidence="18">
    <location>
        <begin position="314"/>
        <end position="332"/>
    </location>
</feature>
<dbReference type="CTD" id="4536"/>
<evidence type="ECO:0000256" key="13">
    <source>
        <dbReference type="ARBA" id="ARBA00023027"/>
    </source>
</evidence>
<evidence type="ECO:0000256" key="11">
    <source>
        <dbReference type="ARBA" id="ARBA00022982"/>
    </source>
</evidence>
<keyword evidence="6" id="KW-0813">Transport</keyword>
<comment type="subcellular location">
    <subcellularLocation>
        <location evidence="2 18">Mitochondrion inner membrane</location>
        <topology evidence="2 18">Multi-pass membrane protein</topology>
    </subcellularLocation>
</comment>
<dbReference type="EMBL" id="KR920102">
    <property type="protein sequence ID" value="ALQ12073.1"/>
    <property type="molecule type" value="Genomic_DNA"/>
</dbReference>
<feature type="domain" description="NADH:quinone oxidoreductase/Mrp antiporter transmembrane" evidence="19">
    <location>
        <begin position="24"/>
        <end position="284"/>
    </location>
</feature>
<evidence type="ECO:0000256" key="18">
    <source>
        <dbReference type="RuleBase" id="RU003403"/>
    </source>
</evidence>
<evidence type="ECO:0000256" key="15">
    <source>
        <dbReference type="ARBA" id="ARBA00023128"/>
    </source>
</evidence>
<proteinExistence type="inferred from homology"/>
<sequence>MFKISTKMIMIITTMMSTIIVLSSENWFSMWMGLEINMMSFIPMMEKEKNMLSSESKMIYFIIQSMASMIFMFMIIMNPMIMIKENLINNMSMTMITLSMGMKLGMAPMHLWFINIMKKLKWNNCMILMTWQKIAPLYVMSNTLSNNNIMTVMSIMSAMIGAIGGINQTSIKSIMAYSSINHLGWITICLSHDNETWMKYLIIYSMMIFIMTKFMEKKSINFINQMNINLKTKTEKMNFMIMMLSLGGLPPFIGFLPKWLVIQSLMNNDCKISILILMMSSMITLFYYMRMITPMLMMNNYINKWNIKSKNMKTTTLINFLINMMLPITMIINMT</sequence>
<dbReference type="PRINTS" id="PR01436">
    <property type="entry name" value="NADHDHGNASE2"/>
</dbReference>
<evidence type="ECO:0000256" key="9">
    <source>
        <dbReference type="ARBA" id="ARBA00022792"/>
    </source>
</evidence>
<dbReference type="RefSeq" id="YP_011010199.1">
    <property type="nucleotide sequence ID" value="NC_085375.1"/>
</dbReference>
<dbReference type="Pfam" id="PF00361">
    <property type="entry name" value="Proton_antipo_M"/>
    <property type="match status" value="1"/>
</dbReference>
<reference evidence="20" key="1">
    <citation type="submission" date="2015-05" db="EMBL/GenBank/DDBJ databases">
        <authorList>
            <person name="Cui Y."/>
            <person name="Xie Q."/>
            <person name="Bu W."/>
        </authorList>
    </citation>
    <scope>NUCLEOTIDE SEQUENCE</scope>
</reference>
<dbReference type="InterPro" id="IPR050175">
    <property type="entry name" value="Complex_I_Subunit_2"/>
</dbReference>